<dbReference type="InterPro" id="IPR023213">
    <property type="entry name" value="CAT-like_dom_sf"/>
</dbReference>
<gene>
    <name evidence="2" type="ORF">AT9943_LOCUS18608</name>
</gene>
<keyword evidence="1" id="KW-0808">Transferase</keyword>
<name>A0A7G2FD53_ARATH</name>
<evidence type="ECO:0000256" key="1">
    <source>
        <dbReference type="ARBA" id="ARBA00022679"/>
    </source>
</evidence>
<dbReference type="Proteomes" id="UP000516314">
    <property type="component" value="Chromosome 5"/>
</dbReference>
<dbReference type="InterPro" id="IPR051283">
    <property type="entry name" value="Sec_Metabolite_Acyltrans"/>
</dbReference>
<sequence length="1271" mass="141273">MDSTSSEVKIVSQCFVKPKTIPEKWKEPYHLSPLDLVMLSMHYLQNGLLFLKSDDATKTKDFMETWLQKLRDSLAETLVHFYPLAGRLSTLKTDNPRSYSVFVDCNDSPGAGFIHAKSDLSVRDIVGSNYVPLVVQSFFDHHKAVSHDGHTMSLFSVKVTELVDGVFIGFSLNHAVGDGGSLWHFFNSLSEIFNAQETDNLLLKNPPVLSRWFPKGYGPVYNLPFTHSDEFISRFESPVLKERIFHFSSETITSLKSKANEESRTTTISSFQALAAFMWRCITRARNLPYDHEIRCSLAANNGTKLDPPLSLSYLGNCLSAVKSKTVTSGELLENDLGWAALKMHEAVIGNTSEVVSETIKNWLKSSYVFHLEKLLGAMVVHIGSSPRFKMYECEFGMGKAVAVRSGYGGKFDGKISAYAGREGGGTIDLEVCLLPEFMEALESDQEFIKMDSSPSEVKIISKCFVKPKTIPEKWKEPYHFSPMDHVILSIHYIQKGLLFLKPSFSESVTPKEFMETLLQKLKDSLAIALVHFYPLAGRISTLKTNDSRSHSVFVDCNNSPAGFIHAESDLSVSDILGSKYVPLVVQSFFDHHKALSRDGDTMTLLSVKVTELVDGVFIGLSMNHSLGDGSSFWHFFNSLSEIFNSQEDNNKFLCLKNPPIFREVSGPMYSLPFSEPDESISQSERPVLKERMFHFSSETVRSLKSKANEECGTTKISSLQSLTALIWRSITRARKLPNDQETTCRLAAGNRSRMNPPLPMNHFGNYISLVIATTTTGDLLENEFGCAALKLHQAVTEHTGEKISADMDRWLKAHLKLDGFFSPNIVHMGSSPRFNKYGSEFGMGKAVAVRSGYGGKYDGKVSAYPGREGGASIDLEKLKDSLAIALVHFYPLAGRLSTLKTDNSRSHSVFVDCNNSPGARFIHAESDLSVSDILGSTYVPLVVQSLFDHHKALNRDGYTMSLLSIKVTELVDGVFIGLSMNHSLGDGSSFWQFFNSLSEIFNSQEETIGNNNNNNNNALLCLKNPPIIREATGPMYSLPFSEPNESLSQSEPPVLKERMFHFSSETVRSLKSKANQECGTTMISSFQALTALIWRSITRARKLPNDQETTCRFAAGNRSRMNPPLPTNQFGVYISLVKTTTKIGNLLENEFGWIALKLHQAVTEHTGEKISYEIDQMLKSPLPLQAYRLSNLNIVHMGSSPRFNKYGSEFGMGKAVAVRSGYGGKYDGKVSAYPGRQGGASIDLEVCLLPEFMEALESDQEFMSLVSSST</sequence>
<evidence type="ECO:0000313" key="2">
    <source>
        <dbReference type="EMBL" id="CAD5331115.1"/>
    </source>
</evidence>
<dbReference type="GO" id="GO:0016740">
    <property type="term" value="F:transferase activity"/>
    <property type="evidence" value="ECO:0007669"/>
    <property type="project" value="UniProtKB-KW"/>
</dbReference>
<organism evidence="2 3">
    <name type="scientific">Arabidopsis thaliana</name>
    <name type="common">Mouse-ear cress</name>
    <dbReference type="NCBI Taxonomy" id="3702"/>
    <lineage>
        <taxon>Eukaryota</taxon>
        <taxon>Viridiplantae</taxon>
        <taxon>Streptophyta</taxon>
        <taxon>Embryophyta</taxon>
        <taxon>Tracheophyta</taxon>
        <taxon>Spermatophyta</taxon>
        <taxon>Magnoliopsida</taxon>
        <taxon>eudicotyledons</taxon>
        <taxon>Gunneridae</taxon>
        <taxon>Pentapetalae</taxon>
        <taxon>rosids</taxon>
        <taxon>malvids</taxon>
        <taxon>Brassicales</taxon>
        <taxon>Brassicaceae</taxon>
        <taxon>Camelineae</taxon>
        <taxon>Arabidopsis</taxon>
    </lineage>
</organism>
<proteinExistence type="predicted"/>
<protein>
    <submittedName>
        <fullName evidence="2">(thale cress) hypothetical protein</fullName>
    </submittedName>
</protein>
<dbReference type="Gene3D" id="3.30.559.10">
    <property type="entry name" value="Chloramphenicol acetyltransferase-like domain"/>
    <property type="match status" value="6"/>
</dbReference>
<dbReference type="PANTHER" id="PTHR31896:SF40">
    <property type="entry name" value="ANTHRANILATE N-HYDROXYCINNAMOYL_BENZOYLTRANSFERASE-LIKE PROTEIN-RELATED"/>
    <property type="match status" value="1"/>
</dbReference>
<evidence type="ECO:0000313" key="3">
    <source>
        <dbReference type="Proteomes" id="UP000516314"/>
    </source>
</evidence>
<dbReference type="AlphaFoldDB" id="A0A7G2FD53"/>
<reference evidence="2 3" key="1">
    <citation type="submission" date="2020-09" db="EMBL/GenBank/DDBJ databases">
        <authorList>
            <person name="Ashkenazy H."/>
        </authorList>
    </citation>
    <scope>NUCLEOTIDE SEQUENCE [LARGE SCALE GENOMIC DNA]</scope>
    <source>
        <strain evidence="3">cv. Cdm-0</strain>
    </source>
</reference>
<dbReference type="PANTHER" id="PTHR31896">
    <property type="entry name" value="FAMILY REGULATORY PROTEIN, PUTATIVE (AFU_ORTHOLOGUE AFUA_3G14730)-RELATED"/>
    <property type="match status" value="1"/>
</dbReference>
<accession>A0A7G2FD53</accession>
<dbReference type="Pfam" id="PF02458">
    <property type="entry name" value="Transferase"/>
    <property type="match status" value="2"/>
</dbReference>
<dbReference type="EMBL" id="LR881470">
    <property type="protein sequence ID" value="CAD5331115.1"/>
    <property type="molecule type" value="Genomic_DNA"/>
</dbReference>